<protein>
    <recommendedName>
        <fullName evidence="4">GH16 domain-containing protein</fullName>
    </recommendedName>
</protein>
<keyword evidence="3" id="KW-1185">Reference proteome</keyword>
<feature type="signal peptide" evidence="1">
    <location>
        <begin position="1"/>
        <end position="20"/>
    </location>
</feature>
<keyword evidence="1" id="KW-0732">Signal</keyword>
<dbReference type="EMBL" id="BPWL01000011">
    <property type="protein sequence ID" value="GJJ15416.1"/>
    <property type="molecule type" value="Genomic_DNA"/>
</dbReference>
<dbReference type="GO" id="GO:0009251">
    <property type="term" value="P:glucan catabolic process"/>
    <property type="evidence" value="ECO:0007669"/>
    <property type="project" value="TreeGrafter"/>
</dbReference>
<name>A0AAV5ARC8_9AGAM</name>
<comment type="caution">
    <text evidence="2">The sequence shown here is derived from an EMBL/GenBank/DDBJ whole genome shotgun (WGS) entry which is preliminary data.</text>
</comment>
<dbReference type="InterPro" id="IPR013320">
    <property type="entry name" value="ConA-like_dom_sf"/>
</dbReference>
<evidence type="ECO:0000313" key="3">
    <source>
        <dbReference type="Proteomes" id="UP001050691"/>
    </source>
</evidence>
<dbReference type="AlphaFoldDB" id="A0AAV5ARC8"/>
<dbReference type="InterPro" id="IPR050546">
    <property type="entry name" value="Glycosyl_Hydrlase_16"/>
</dbReference>
<sequence>MLPLGLVIPLLIPLLPLTFAHNIYELNTEYAGPTFFDEWGFFDNFDNLTEGSAIYVSAQVGASEKLAFVNEAGNAIIKVDNTTKLKDGAFRNTVRIQTNAVHGLGSLWVADMVHVPYGCSVWPAWWSSAPSWPASGEIDTFEYVNLMPNGQMALHTLPGCTLDDSPSNKFTGLINSTDCSFEFNSNQGCVVQNTNSTAYGEGFANAGGGVFVTEFGVDGISIWFFTRSAIPATLQNGTGDINTTMLGTPVANFPASTCNLSFIEPQHLTLNIDLCGAFAGDPTIFAQTCSGSCYQDYVIGPPSTYDTAYFEIKSIRTYHDPLFPNAIVIPPPPNITQAAPPIFTGQPFAAAPGVQGNIGWALICSLFAILFLGLTEGLL</sequence>
<evidence type="ECO:0000256" key="1">
    <source>
        <dbReference type="SAM" id="SignalP"/>
    </source>
</evidence>
<dbReference type="Pfam" id="PF26113">
    <property type="entry name" value="GH16_XgeA"/>
    <property type="match status" value="1"/>
</dbReference>
<organism evidence="2 3">
    <name type="scientific">Clathrus columnatus</name>
    <dbReference type="NCBI Taxonomy" id="1419009"/>
    <lineage>
        <taxon>Eukaryota</taxon>
        <taxon>Fungi</taxon>
        <taxon>Dikarya</taxon>
        <taxon>Basidiomycota</taxon>
        <taxon>Agaricomycotina</taxon>
        <taxon>Agaricomycetes</taxon>
        <taxon>Phallomycetidae</taxon>
        <taxon>Phallales</taxon>
        <taxon>Clathraceae</taxon>
        <taxon>Clathrus</taxon>
    </lineage>
</organism>
<dbReference type="CDD" id="cd02181">
    <property type="entry name" value="GH16_fungal_Lam16A_glucanase"/>
    <property type="match status" value="1"/>
</dbReference>
<evidence type="ECO:0008006" key="4">
    <source>
        <dbReference type="Google" id="ProtNLM"/>
    </source>
</evidence>
<gene>
    <name evidence="2" type="ORF">Clacol_009693</name>
</gene>
<dbReference type="PANTHER" id="PTHR10963">
    <property type="entry name" value="GLYCOSYL HYDROLASE-RELATED"/>
    <property type="match status" value="1"/>
</dbReference>
<reference evidence="2" key="1">
    <citation type="submission" date="2021-10" db="EMBL/GenBank/DDBJ databases">
        <title>De novo Genome Assembly of Clathrus columnatus (Basidiomycota, Fungi) Using Illumina and Nanopore Sequence Data.</title>
        <authorList>
            <person name="Ogiso-Tanaka E."/>
            <person name="Itagaki H."/>
            <person name="Hosoya T."/>
            <person name="Hosaka K."/>
        </authorList>
    </citation>
    <scope>NUCLEOTIDE SEQUENCE</scope>
    <source>
        <strain evidence="2">MO-923</strain>
    </source>
</reference>
<dbReference type="PANTHER" id="PTHR10963:SF24">
    <property type="entry name" value="GLYCOSIDASE C21B10.07-RELATED"/>
    <property type="match status" value="1"/>
</dbReference>
<dbReference type="Gene3D" id="2.60.120.200">
    <property type="match status" value="1"/>
</dbReference>
<dbReference type="SUPFAM" id="SSF49899">
    <property type="entry name" value="Concanavalin A-like lectins/glucanases"/>
    <property type="match status" value="1"/>
</dbReference>
<evidence type="ECO:0000313" key="2">
    <source>
        <dbReference type="EMBL" id="GJJ15416.1"/>
    </source>
</evidence>
<dbReference type="Proteomes" id="UP001050691">
    <property type="component" value="Unassembled WGS sequence"/>
</dbReference>
<feature type="chain" id="PRO_5043517655" description="GH16 domain-containing protein" evidence="1">
    <location>
        <begin position="21"/>
        <end position="379"/>
    </location>
</feature>
<proteinExistence type="predicted"/>
<accession>A0AAV5ARC8</accession>